<dbReference type="InterPro" id="IPR049458">
    <property type="entry name" value="EpsG-like"/>
</dbReference>
<accession>A0A975YMZ6</accession>
<organism evidence="2 3">
    <name type="scientific">Vibrio ostreae</name>
    <dbReference type="NCBI Taxonomy" id="2841925"/>
    <lineage>
        <taxon>Bacteria</taxon>
        <taxon>Pseudomonadati</taxon>
        <taxon>Pseudomonadota</taxon>
        <taxon>Gammaproteobacteria</taxon>
        <taxon>Vibrionales</taxon>
        <taxon>Vibrionaceae</taxon>
        <taxon>Vibrio</taxon>
    </lineage>
</organism>
<keyword evidence="1" id="KW-1133">Transmembrane helix</keyword>
<keyword evidence="3" id="KW-1185">Reference proteome</keyword>
<feature type="transmembrane region" description="Helical" evidence="1">
    <location>
        <begin position="107"/>
        <end position="126"/>
    </location>
</feature>
<evidence type="ECO:0000313" key="2">
    <source>
        <dbReference type="EMBL" id="QXO17237.1"/>
    </source>
</evidence>
<feature type="transmembrane region" description="Helical" evidence="1">
    <location>
        <begin position="132"/>
        <end position="155"/>
    </location>
</feature>
<dbReference type="RefSeq" id="WP_218562474.1">
    <property type="nucleotide sequence ID" value="NZ_CP076643.1"/>
</dbReference>
<feature type="transmembrane region" description="Helical" evidence="1">
    <location>
        <begin position="162"/>
        <end position="184"/>
    </location>
</feature>
<keyword evidence="1" id="KW-0812">Transmembrane</keyword>
<feature type="transmembrane region" description="Helical" evidence="1">
    <location>
        <begin position="63"/>
        <end position="81"/>
    </location>
</feature>
<feature type="transmembrane region" description="Helical" evidence="1">
    <location>
        <begin position="215"/>
        <end position="234"/>
    </location>
</feature>
<proteinExistence type="predicted"/>
<evidence type="ECO:0000313" key="3">
    <source>
        <dbReference type="Proteomes" id="UP000694232"/>
    </source>
</evidence>
<evidence type="ECO:0000256" key="1">
    <source>
        <dbReference type="SAM" id="Phobius"/>
    </source>
</evidence>
<protein>
    <submittedName>
        <fullName evidence="2">EpsG family protein</fullName>
    </submittedName>
</protein>
<dbReference type="Proteomes" id="UP000694232">
    <property type="component" value="Chromosome 1"/>
</dbReference>
<feature type="transmembrane region" description="Helical" evidence="1">
    <location>
        <begin position="268"/>
        <end position="289"/>
    </location>
</feature>
<dbReference type="Pfam" id="PF14897">
    <property type="entry name" value="EpsG"/>
    <property type="match status" value="1"/>
</dbReference>
<reference evidence="2" key="1">
    <citation type="submission" date="2021-06" db="EMBL/GenBank/DDBJ databases">
        <title>Vibrio nov. sp., novel gut bacterium isolated from Yellow Sea oyster.</title>
        <authorList>
            <person name="Muhammad N."/>
            <person name="Nguyen T.H."/>
            <person name="Lee Y.-J."/>
            <person name="Ko J."/>
            <person name="Kim S.-G."/>
        </authorList>
    </citation>
    <scope>NUCLEOTIDE SEQUENCE</scope>
    <source>
        <strain evidence="2">OG9-811</strain>
    </source>
</reference>
<name>A0A975YMZ6_9VIBR</name>
<dbReference type="AlphaFoldDB" id="A0A975YMZ6"/>
<gene>
    <name evidence="2" type="ORF">KNV97_17820</name>
</gene>
<dbReference type="EMBL" id="CP076643">
    <property type="protein sequence ID" value="QXO17237.1"/>
    <property type="molecule type" value="Genomic_DNA"/>
</dbReference>
<feature type="transmembrane region" description="Helical" evidence="1">
    <location>
        <begin position="296"/>
        <end position="317"/>
    </location>
</feature>
<keyword evidence="1" id="KW-0472">Membrane</keyword>
<sequence length="330" mass="38207">MIFPLFFIIVFGGWRNSGFGSDDISYQEYFLMLNTYGYVPESVDLGFELLMNSVAWMTNDVNYLYASVILLSCGCYFFGIYKKSPYISLSIIIVISHAYWFRELNQIRAAVSYGFVFLLFILFYDVRYYSRIALFTLASLFHFTAVFSLIPLFLSRLKFRKIVFCFLALIGVFLGPYLSNYIFLNLDVLPLGEMLSAKAYKYIFDTGGYASPLPLFNPVSIKYLGIFLMFCIFFKESEINQDGLLRIIVYSLFCAVVWIFGLRDYSVLAGRVASMFFVVEIIAVPYFIYRLQSYSLRFFASLAVIIIYTLTLGLNLYSRNAFNSYDFSLF</sequence>
<feature type="transmembrane region" description="Helical" evidence="1">
    <location>
        <begin position="243"/>
        <end position="262"/>
    </location>
</feature>
<dbReference type="KEGG" id="vos:KNV97_17820"/>